<dbReference type="AlphaFoldDB" id="A0AAP2DTE5"/>
<dbReference type="PANTHER" id="PTHR43751:SF6">
    <property type="entry name" value="N-ACETYLGALACTOSAMINE-6-O-SULFATASE"/>
    <property type="match status" value="1"/>
</dbReference>
<dbReference type="PROSITE" id="PS00523">
    <property type="entry name" value="SULFATASE_1"/>
    <property type="match status" value="1"/>
</dbReference>
<dbReference type="InterPro" id="IPR017850">
    <property type="entry name" value="Alkaline_phosphatase_core_sf"/>
</dbReference>
<keyword evidence="6" id="KW-1185">Reference proteome</keyword>
<dbReference type="PANTHER" id="PTHR43751">
    <property type="entry name" value="SULFATASE"/>
    <property type="match status" value="1"/>
</dbReference>
<gene>
    <name evidence="5" type="ORF">KK062_03120</name>
</gene>
<dbReference type="InterPro" id="IPR052701">
    <property type="entry name" value="GAG_Ulvan_Degrading_Sulfatases"/>
</dbReference>
<organism evidence="5 6">
    <name type="scientific">Dawidia cretensis</name>
    <dbReference type="NCBI Taxonomy" id="2782350"/>
    <lineage>
        <taxon>Bacteria</taxon>
        <taxon>Pseudomonadati</taxon>
        <taxon>Bacteroidota</taxon>
        <taxon>Cytophagia</taxon>
        <taxon>Cytophagales</taxon>
        <taxon>Chryseotaleaceae</taxon>
        <taxon>Dawidia</taxon>
    </lineage>
</organism>
<sequence>MKARHTILHASIALITLLAGCASPTTPPPVKPNIIVFYVDDLGYADVGCYGARGVATPNIDSLARQGIRFTDAHCGAATCTPSRYSLLTGRYAFRNKAAILPGDAPLLIDTAHHTLPGMLREAGYTTAVVGKWHLGLGIGHIDWNRHIAPGANEVGFDYSFLLPATGDRVPTVYVEDGGVVNLDPTDPISVSYREPFEDTGAVHSDSPKMNADPQHSNTVVNGVSRIGFMKGGRSAHWVDEDFPHVFNEKALAFIDGAKDKPFFLFYSFHDIHVPRMPHADFVGKSTLGPRGDAIAQVDWVVGQIVAALKQKGLADNTLIIFTSDNGPVLDDGYADEAVQRIGDHTPGGPFRGGKYSAYEAGTRVPTIVWWPGHVKPEVSDALLTQVDLVASLAALVHAPAVDNIDSENQLDAWLGQDPTGRKAMIEESFTLSLREGHWKYIQPFTGATPTWMDNKKIEHGLSNVGQLYDLERDPGERQNLAEKLPAQAGRMQRALDAVVAGQKLR</sequence>
<feature type="domain" description="Sulfatase N-terminal" evidence="4">
    <location>
        <begin position="32"/>
        <end position="397"/>
    </location>
</feature>
<dbReference type="RefSeq" id="WP_254082770.1">
    <property type="nucleotide sequence ID" value="NZ_JAHESE010000001.1"/>
</dbReference>
<dbReference type="Gene3D" id="3.40.720.10">
    <property type="entry name" value="Alkaline Phosphatase, subunit A"/>
    <property type="match status" value="1"/>
</dbReference>
<evidence type="ECO:0000256" key="2">
    <source>
        <dbReference type="ARBA" id="ARBA00022801"/>
    </source>
</evidence>
<dbReference type="CDD" id="cd16143">
    <property type="entry name" value="ARS_like"/>
    <property type="match status" value="1"/>
</dbReference>
<accession>A0AAP2DTE5</accession>
<dbReference type="Proteomes" id="UP001319080">
    <property type="component" value="Unassembled WGS sequence"/>
</dbReference>
<evidence type="ECO:0000313" key="5">
    <source>
        <dbReference type="EMBL" id="MBT1707195.1"/>
    </source>
</evidence>
<dbReference type="InterPro" id="IPR000917">
    <property type="entry name" value="Sulfatase_N"/>
</dbReference>
<dbReference type="GO" id="GO:0016787">
    <property type="term" value="F:hydrolase activity"/>
    <property type="evidence" value="ECO:0007669"/>
    <property type="project" value="UniProtKB-KW"/>
</dbReference>
<evidence type="ECO:0000313" key="6">
    <source>
        <dbReference type="Proteomes" id="UP001319080"/>
    </source>
</evidence>
<dbReference type="PROSITE" id="PS00149">
    <property type="entry name" value="SULFATASE_2"/>
    <property type="match status" value="1"/>
</dbReference>
<feature type="signal peptide" evidence="3">
    <location>
        <begin position="1"/>
        <end position="21"/>
    </location>
</feature>
<dbReference type="Gene3D" id="3.30.1120.10">
    <property type="match status" value="1"/>
</dbReference>
<evidence type="ECO:0000259" key="4">
    <source>
        <dbReference type="Pfam" id="PF00884"/>
    </source>
</evidence>
<dbReference type="Pfam" id="PF00884">
    <property type="entry name" value="Sulfatase"/>
    <property type="match status" value="1"/>
</dbReference>
<protein>
    <submittedName>
        <fullName evidence="5">Arylsulfatase</fullName>
    </submittedName>
</protein>
<comment type="caution">
    <text evidence="5">The sequence shown here is derived from an EMBL/GenBank/DDBJ whole genome shotgun (WGS) entry which is preliminary data.</text>
</comment>
<keyword evidence="3" id="KW-0732">Signal</keyword>
<dbReference type="SUPFAM" id="SSF53649">
    <property type="entry name" value="Alkaline phosphatase-like"/>
    <property type="match status" value="1"/>
</dbReference>
<dbReference type="PROSITE" id="PS51257">
    <property type="entry name" value="PROKAR_LIPOPROTEIN"/>
    <property type="match status" value="1"/>
</dbReference>
<comment type="similarity">
    <text evidence="1">Belongs to the sulfatase family.</text>
</comment>
<dbReference type="EMBL" id="JAHESE010000001">
    <property type="protein sequence ID" value="MBT1707195.1"/>
    <property type="molecule type" value="Genomic_DNA"/>
</dbReference>
<evidence type="ECO:0000256" key="1">
    <source>
        <dbReference type="ARBA" id="ARBA00008779"/>
    </source>
</evidence>
<keyword evidence="2" id="KW-0378">Hydrolase</keyword>
<proteinExistence type="inferred from homology"/>
<feature type="chain" id="PRO_5042949956" evidence="3">
    <location>
        <begin position="22"/>
        <end position="506"/>
    </location>
</feature>
<reference evidence="5 6" key="1">
    <citation type="submission" date="2021-05" db="EMBL/GenBank/DDBJ databases">
        <title>A Polyphasic approach of four new species of the genus Ohtaekwangia: Ohtaekwangia histidinii sp. nov., Ohtaekwangia cretensis sp. nov., Ohtaekwangia indiensis sp. nov., Ohtaekwangia reichenbachii sp. nov. from diverse environment.</title>
        <authorList>
            <person name="Octaviana S."/>
        </authorList>
    </citation>
    <scope>NUCLEOTIDE SEQUENCE [LARGE SCALE GENOMIC DNA]</scope>
    <source>
        <strain evidence="5 6">PWU5</strain>
    </source>
</reference>
<name>A0AAP2DTE5_9BACT</name>
<dbReference type="InterPro" id="IPR024607">
    <property type="entry name" value="Sulfatase_CS"/>
</dbReference>
<evidence type="ECO:0000256" key="3">
    <source>
        <dbReference type="SAM" id="SignalP"/>
    </source>
</evidence>